<dbReference type="AlphaFoldDB" id="A0A9N9PGS5"/>
<dbReference type="EMBL" id="CAJVQA010047861">
    <property type="protein sequence ID" value="CAG8819349.1"/>
    <property type="molecule type" value="Genomic_DNA"/>
</dbReference>
<proteinExistence type="predicted"/>
<gene>
    <name evidence="1" type="ORF">CPELLU_LOCUS19531</name>
</gene>
<evidence type="ECO:0000313" key="2">
    <source>
        <dbReference type="Proteomes" id="UP000789759"/>
    </source>
</evidence>
<dbReference type="Proteomes" id="UP000789759">
    <property type="component" value="Unassembled WGS sequence"/>
</dbReference>
<accession>A0A9N9PGS5</accession>
<dbReference type="OrthoDB" id="2410706at2759"/>
<sequence>KMVDREDDYNQSQGRENDYNQLQALFLSLVDNISDHVLETTHIVQKQNPKQKYSFGIDYVKKVLDYAVQVDKVDEFINYLEKFIEIMKDNLERQQKNIDDNEYLDIDNPIC</sequence>
<reference evidence="1" key="1">
    <citation type="submission" date="2021-06" db="EMBL/GenBank/DDBJ databases">
        <authorList>
            <person name="Kallberg Y."/>
            <person name="Tangrot J."/>
            <person name="Rosling A."/>
        </authorList>
    </citation>
    <scope>NUCLEOTIDE SEQUENCE</scope>
    <source>
        <strain evidence="1">FL966</strain>
    </source>
</reference>
<evidence type="ECO:0000313" key="1">
    <source>
        <dbReference type="EMBL" id="CAG8819349.1"/>
    </source>
</evidence>
<feature type="non-terminal residue" evidence="1">
    <location>
        <position position="1"/>
    </location>
</feature>
<keyword evidence="2" id="KW-1185">Reference proteome</keyword>
<protein>
    <submittedName>
        <fullName evidence="1">6141_t:CDS:1</fullName>
    </submittedName>
</protein>
<organism evidence="1 2">
    <name type="scientific">Cetraspora pellucida</name>
    <dbReference type="NCBI Taxonomy" id="1433469"/>
    <lineage>
        <taxon>Eukaryota</taxon>
        <taxon>Fungi</taxon>
        <taxon>Fungi incertae sedis</taxon>
        <taxon>Mucoromycota</taxon>
        <taxon>Glomeromycotina</taxon>
        <taxon>Glomeromycetes</taxon>
        <taxon>Diversisporales</taxon>
        <taxon>Gigasporaceae</taxon>
        <taxon>Cetraspora</taxon>
    </lineage>
</organism>
<comment type="caution">
    <text evidence="1">The sequence shown here is derived from an EMBL/GenBank/DDBJ whole genome shotgun (WGS) entry which is preliminary data.</text>
</comment>
<name>A0A9N9PGS5_9GLOM</name>
<feature type="non-terminal residue" evidence="1">
    <location>
        <position position="111"/>
    </location>
</feature>